<evidence type="ECO:0000256" key="3">
    <source>
        <dbReference type="PROSITE-ProRule" id="PRU00266"/>
    </source>
</evidence>
<keyword evidence="6" id="KW-1185">Reference proteome</keyword>
<dbReference type="PANTHER" id="PTHR46031">
    <property type="match status" value="1"/>
</dbReference>
<dbReference type="SMART" id="SM00358">
    <property type="entry name" value="DSRM"/>
    <property type="match status" value="2"/>
</dbReference>
<dbReference type="Gene3D" id="3.30.160.20">
    <property type="match status" value="2"/>
</dbReference>
<reference evidence="5 6" key="1">
    <citation type="submission" date="2024-01" db="EMBL/GenBank/DDBJ databases">
        <title>The genomes of 5 underutilized Papilionoideae crops provide insights into root nodulation and disease resistanc.</title>
        <authorList>
            <person name="Jiang F."/>
        </authorList>
    </citation>
    <scope>NUCLEOTIDE SEQUENCE [LARGE SCALE GENOMIC DNA]</scope>
    <source>
        <strain evidence="5">DUOXIRENSHENG_FW03</strain>
        <tissue evidence="5">Leaves</tissue>
    </source>
</reference>
<dbReference type="InterPro" id="IPR014720">
    <property type="entry name" value="dsRBD_dom"/>
</dbReference>
<dbReference type="CDD" id="cd00048">
    <property type="entry name" value="DSRM_SF"/>
    <property type="match status" value="1"/>
</dbReference>
<dbReference type="GO" id="GO:0003723">
    <property type="term" value="F:RNA binding"/>
    <property type="evidence" value="ECO:0007669"/>
    <property type="project" value="UniProtKB-UniRule"/>
</dbReference>
<dbReference type="PANTHER" id="PTHR46031:SF31">
    <property type="entry name" value="DOUBLE-STRANDED RNA-BINDING PROTEIN 1-LIKE"/>
    <property type="match status" value="1"/>
</dbReference>
<dbReference type="EMBL" id="JAYMYS010000007">
    <property type="protein sequence ID" value="KAK7387064.1"/>
    <property type="molecule type" value="Genomic_DNA"/>
</dbReference>
<evidence type="ECO:0000256" key="1">
    <source>
        <dbReference type="ARBA" id="ARBA00022737"/>
    </source>
</evidence>
<organism evidence="5 6">
    <name type="scientific">Psophocarpus tetragonolobus</name>
    <name type="common">Winged bean</name>
    <name type="synonym">Dolichos tetragonolobus</name>
    <dbReference type="NCBI Taxonomy" id="3891"/>
    <lineage>
        <taxon>Eukaryota</taxon>
        <taxon>Viridiplantae</taxon>
        <taxon>Streptophyta</taxon>
        <taxon>Embryophyta</taxon>
        <taxon>Tracheophyta</taxon>
        <taxon>Spermatophyta</taxon>
        <taxon>Magnoliopsida</taxon>
        <taxon>eudicotyledons</taxon>
        <taxon>Gunneridae</taxon>
        <taxon>Pentapetalae</taxon>
        <taxon>rosids</taxon>
        <taxon>fabids</taxon>
        <taxon>Fabales</taxon>
        <taxon>Fabaceae</taxon>
        <taxon>Papilionoideae</taxon>
        <taxon>50 kb inversion clade</taxon>
        <taxon>NPAAA clade</taxon>
        <taxon>indigoferoid/millettioid clade</taxon>
        <taxon>Phaseoleae</taxon>
        <taxon>Psophocarpus</taxon>
    </lineage>
</organism>
<dbReference type="AlphaFoldDB" id="A0AAN9S0P2"/>
<accession>A0AAN9S0P2</accession>
<evidence type="ECO:0000313" key="6">
    <source>
        <dbReference type="Proteomes" id="UP001386955"/>
    </source>
</evidence>
<gene>
    <name evidence="5" type="ORF">VNO78_27554</name>
</gene>
<dbReference type="Proteomes" id="UP001386955">
    <property type="component" value="Unassembled WGS sequence"/>
</dbReference>
<comment type="caution">
    <text evidence="5">The sequence shown here is derived from an EMBL/GenBank/DDBJ whole genome shotgun (WGS) entry which is preliminary data.</text>
</comment>
<dbReference type="PROSITE" id="PS50137">
    <property type="entry name" value="DS_RBD"/>
    <property type="match status" value="2"/>
</dbReference>
<keyword evidence="1" id="KW-0677">Repeat</keyword>
<sequence length="404" mass="45129">MYKTKLQELCHQRRWGLPRYSAVKDGPDHMPRFKGSVYVNGVTFTSSSASSSLKEASNQAAMLAFLNFTSGSSTPTATHDTEERIEVKLQNSPIPVQSSVVIDDMDRFCQNQPQNNARNNNLDPPANGQSFETPAFFNTIKEADHAAVKLDLMSLSPDIFGKAKIEGFCKPTYKTMQVGSPPMPTFFSTVEIEGMEFHSKRGRSQKEAEEDAAKIAYIALKECRLIMHSAFSPSQIENKALHSIHYSDIAKCIQNLKLEDGILDLELNEALLANFKVTNELHNPSFLHSTEEEMMNSGSLWSCESGSRSTTKITGVQPPNYLALAMHLACPAPKTHWTKTVDVKRVSMQLDRAHHAIEDGQMASGCAKLLHRKSEKITSRTQSFSVHYTIPEKSCTEWQLQKIQ</sequence>
<dbReference type="SUPFAM" id="SSF54768">
    <property type="entry name" value="dsRNA-binding domain-like"/>
    <property type="match status" value="2"/>
</dbReference>
<feature type="domain" description="DRBM" evidence="4">
    <location>
        <begin position="1"/>
        <end position="70"/>
    </location>
</feature>
<evidence type="ECO:0000256" key="2">
    <source>
        <dbReference type="ARBA" id="ARBA00022884"/>
    </source>
</evidence>
<dbReference type="Pfam" id="PF00035">
    <property type="entry name" value="dsrm"/>
    <property type="match status" value="2"/>
</dbReference>
<protein>
    <recommendedName>
        <fullName evidence="4">DRBM domain-containing protein</fullName>
    </recommendedName>
</protein>
<feature type="domain" description="DRBM" evidence="4">
    <location>
        <begin position="171"/>
        <end position="222"/>
    </location>
</feature>
<keyword evidence="2 3" id="KW-0694">RNA-binding</keyword>
<evidence type="ECO:0000259" key="4">
    <source>
        <dbReference type="PROSITE" id="PS50137"/>
    </source>
</evidence>
<evidence type="ECO:0000313" key="5">
    <source>
        <dbReference type="EMBL" id="KAK7387064.1"/>
    </source>
</evidence>
<name>A0AAN9S0P2_PSOTE</name>
<proteinExistence type="predicted"/>